<accession>A0A210PDC9</accession>
<dbReference type="EMBL" id="NEDP02082563">
    <property type="protein sequence ID" value="OWF34508.1"/>
    <property type="molecule type" value="Genomic_DNA"/>
</dbReference>
<sequence length="108" mass="12656">MFVSTDNFQMVALLTNIDKASQSAATVEEMLESREMCNAVKQIHECVGLPVNCIFAIYNYHKQLEKYPEMDKLILHTLRCLLERLSDIYDRRKRVKVVPPEKQKNRPE</sequence>
<gene>
    <name evidence="1" type="ORF">KP79_PYT03419</name>
</gene>
<dbReference type="Proteomes" id="UP000242188">
    <property type="component" value="Unassembled WGS sequence"/>
</dbReference>
<proteinExistence type="predicted"/>
<keyword evidence="2" id="KW-1185">Reference proteome</keyword>
<organism evidence="1 2">
    <name type="scientific">Mizuhopecten yessoensis</name>
    <name type="common">Japanese scallop</name>
    <name type="synonym">Patinopecten yessoensis</name>
    <dbReference type="NCBI Taxonomy" id="6573"/>
    <lineage>
        <taxon>Eukaryota</taxon>
        <taxon>Metazoa</taxon>
        <taxon>Spiralia</taxon>
        <taxon>Lophotrochozoa</taxon>
        <taxon>Mollusca</taxon>
        <taxon>Bivalvia</taxon>
        <taxon>Autobranchia</taxon>
        <taxon>Pteriomorphia</taxon>
        <taxon>Pectinida</taxon>
        <taxon>Pectinoidea</taxon>
        <taxon>Pectinidae</taxon>
        <taxon>Mizuhopecten</taxon>
    </lineage>
</organism>
<evidence type="ECO:0000313" key="1">
    <source>
        <dbReference type="EMBL" id="OWF34508.1"/>
    </source>
</evidence>
<reference evidence="1 2" key="1">
    <citation type="journal article" date="2017" name="Nat. Ecol. Evol.">
        <title>Scallop genome provides insights into evolution of bilaterian karyotype and development.</title>
        <authorList>
            <person name="Wang S."/>
            <person name="Zhang J."/>
            <person name="Jiao W."/>
            <person name="Li J."/>
            <person name="Xun X."/>
            <person name="Sun Y."/>
            <person name="Guo X."/>
            <person name="Huan P."/>
            <person name="Dong B."/>
            <person name="Zhang L."/>
            <person name="Hu X."/>
            <person name="Sun X."/>
            <person name="Wang J."/>
            <person name="Zhao C."/>
            <person name="Wang Y."/>
            <person name="Wang D."/>
            <person name="Huang X."/>
            <person name="Wang R."/>
            <person name="Lv J."/>
            <person name="Li Y."/>
            <person name="Zhang Z."/>
            <person name="Liu B."/>
            <person name="Lu W."/>
            <person name="Hui Y."/>
            <person name="Liang J."/>
            <person name="Zhou Z."/>
            <person name="Hou R."/>
            <person name="Li X."/>
            <person name="Liu Y."/>
            <person name="Li H."/>
            <person name="Ning X."/>
            <person name="Lin Y."/>
            <person name="Zhao L."/>
            <person name="Xing Q."/>
            <person name="Dou J."/>
            <person name="Li Y."/>
            <person name="Mao J."/>
            <person name="Guo H."/>
            <person name="Dou H."/>
            <person name="Li T."/>
            <person name="Mu C."/>
            <person name="Jiang W."/>
            <person name="Fu Q."/>
            <person name="Fu X."/>
            <person name="Miao Y."/>
            <person name="Liu J."/>
            <person name="Yu Q."/>
            <person name="Li R."/>
            <person name="Liao H."/>
            <person name="Li X."/>
            <person name="Kong Y."/>
            <person name="Jiang Z."/>
            <person name="Chourrout D."/>
            <person name="Li R."/>
            <person name="Bao Z."/>
        </authorList>
    </citation>
    <scope>NUCLEOTIDE SEQUENCE [LARGE SCALE GENOMIC DNA]</scope>
    <source>
        <strain evidence="1 2">PY_sf001</strain>
    </source>
</reference>
<dbReference type="OrthoDB" id="5969272at2759"/>
<protein>
    <submittedName>
        <fullName evidence="1">Uncharacterized protein</fullName>
    </submittedName>
</protein>
<name>A0A210PDC9_MIZYE</name>
<comment type="caution">
    <text evidence="1">The sequence shown here is derived from an EMBL/GenBank/DDBJ whole genome shotgun (WGS) entry which is preliminary data.</text>
</comment>
<evidence type="ECO:0000313" key="2">
    <source>
        <dbReference type="Proteomes" id="UP000242188"/>
    </source>
</evidence>
<dbReference type="AlphaFoldDB" id="A0A210PDC9"/>